<dbReference type="InterPro" id="IPR005895">
    <property type="entry name" value="ABC_transptr_haem_export_CcmA"/>
</dbReference>
<keyword evidence="6 10" id="KW-0067">ATP-binding</keyword>
<protein>
    <submittedName>
        <fullName evidence="10">Cytochrome c biogenesis ATP-binding export protein CcmA</fullName>
    </submittedName>
</protein>
<evidence type="ECO:0000256" key="3">
    <source>
        <dbReference type="ARBA" id="ARBA00022519"/>
    </source>
</evidence>
<dbReference type="GO" id="GO:0016887">
    <property type="term" value="F:ATP hydrolysis activity"/>
    <property type="evidence" value="ECO:0007669"/>
    <property type="project" value="InterPro"/>
</dbReference>
<dbReference type="GO" id="GO:0022857">
    <property type="term" value="F:transmembrane transporter activity"/>
    <property type="evidence" value="ECO:0007669"/>
    <property type="project" value="InterPro"/>
</dbReference>
<dbReference type="NCBIfam" id="NF010061">
    <property type="entry name" value="PRK13538.1"/>
    <property type="match status" value="1"/>
</dbReference>
<keyword evidence="7" id="KW-1278">Translocase</keyword>
<dbReference type="PANTHER" id="PTHR43499:SF1">
    <property type="entry name" value="ABC TRANSPORTER I FAMILY MEMBER 1"/>
    <property type="match status" value="1"/>
</dbReference>
<keyword evidence="1" id="KW-0813">Transport</keyword>
<keyword evidence="2" id="KW-1003">Cell membrane</keyword>
<keyword evidence="3" id="KW-0997">Cell inner membrane</keyword>
<reference evidence="10" key="1">
    <citation type="submission" date="2021-03" db="EMBL/GenBank/DDBJ databases">
        <authorList>
            <person name="Peeters C."/>
        </authorList>
    </citation>
    <scope>NUCLEOTIDE SEQUENCE</scope>
    <source>
        <strain evidence="10">LMG 31506</strain>
    </source>
</reference>
<evidence type="ECO:0000256" key="2">
    <source>
        <dbReference type="ARBA" id="ARBA00022475"/>
    </source>
</evidence>
<keyword evidence="4" id="KW-0547">Nucleotide-binding</keyword>
<sequence length="226" mass="23509">MPIRSGGLSCDGVAGGPALRASELAFSRAGRPVFRGIDLALGAGGLVQVMGPNGSGKSTLLRVLCGLLPPAEGTVSWHGEPVRAGDPAYLQSLSYLGHADGIDTDLSATENLRFAARLAGLRPSSEDVRAALARLGMERAMQAPVRTLSQGQRRRVALARLAMARRPLWLLDEPLTSIDDQSANRFHELLDAHLGDGGMAVIATHRLLPGGGDVLELGADSAPAPG</sequence>
<dbReference type="GO" id="GO:0005524">
    <property type="term" value="F:ATP binding"/>
    <property type="evidence" value="ECO:0007669"/>
    <property type="project" value="UniProtKB-KW"/>
</dbReference>
<dbReference type="RefSeq" id="WP_211946720.1">
    <property type="nucleotide sequence ID" value="NZ_CAJPUY010000005.1"/>
</dbReference>
<accession>A0A916ITL1</accession>
<dbReference type="Proteomes" id="UP000672934">
    <property type="component" value="Unassembled WGS sequence"/>
</dbReference>
<keyword evidence="11" id="KW-1185">Reference proteome</keyword>
<evidence type="ECO:0000259" key="9">
    <source>
        <dbReference type="PROSITE" id="PS50893"/>
    </source>
</evidence>
<evidence type="ECO:0000256" key="5">
    <source>
        <dbReference type="ARBA" id="ARBA00022748"/>
    </source>
</evidence>
<proteinExistence type="predicted"/>
<gene>
    <name evidence="10" type="primary">ccmA</name>
    <name evidence="10" type="ORF">LMG31506_01744</name>
</gene>
<evidence type="ECO:0000256" key="7">
    <source>
        <dbReference type="ARBA" id="ARBA00022967"/>
    </source>
</evidence>
<name>A0A916ITL1_9BURK</name>
<evidence type="ECO:0000313" key="11">
    <source>
        <dbReference type="Proteomes" id="UP000672934"/>
    </source>
</evidence>
<evidence type="ECO:0000256" key="1">
    <source>
        <dbReference type="ARBA" id="ARBA00022448"/>
    </source>
</evidence>
<dbReference type="SUPFAM" id="SSF52540">
    <property type="entry name" value="P-loop containing nucleoside triphosphate hydrolases"/>
    <property type="match status" value="1"/>
</dbReference>
<dbReference type="PROSITE" id="PS00211">
    <property type="entry name" value="ABC_TRANSPORTER_1"/>
    <property type="match status" value="1"/>
</dbReference>
<feature type="domain" description="ABC transporter" evidence="9">
    <location>
        <begin position="19"/>
        <end position="226"/>
    </location>
</feature>
<dbReference type="EMBL" id="CAJPUY010000005">
    <property type="protein sequence ID" value="CAG2136887.1"/>
    <property type="molecule type" value="Genomic_DNA"/>
</dbReference>
<comment type="caution">
    <text evidence="10">The sequence shown here is derived from an EMBL/GenBank/DDBJ whole genome shotgun (WGS) entry which is preliminary data.</text>
</comment>
<evidence type="ECO:0000256" key="8">
    <source>
        <dbReference type="ARBA" id="ARBA00023136"/>
    </source>
</evidence>
<dbReference type="SMART" id="SM00382">
    <property type="entry name" value="AAA"/>
    <property type="match status" value="1"/>
</dbReference>
<dbReference type="NCBIfam" id="TIGR01189">
    <property type="entry name" value="ccmA"/>
    <property type="match status" value="1"/>
</dbReference>
<evidence type="ECO:0000256" key="4">
    <source>
        <dbReference type="ARBA" id="ARBA00022741"/>
    </source>
</evidence>
<dbReference type="InterPro" id="IPR027417">
    <property type="entry name" value="P-loop_NTPase"/>
</dbReference>
<dbReference type="PROSITE" id="PS50893">
    <property type="entry name" value="ABC_TRANSPORTER_2"/>
    <property type="match status" value="1"/>
</dbReference>
<dbReference type="AlphaFoldDB" id="A0A916ITL1"/>
<evidence type="ECO:0000256" key="6">
    <source>
        <dbReference type="ARBA" id="ARBA00022840"/>
    </source>
</evidence>
<dbReference type="InterPro" id="IPR017871">
    <property type="entry name" value="ABC_transporter-like_CS"/>
</dbReference>
<organism evidence="10 11">
    <name type="scientific">Cupriavidus yeoncheonensis</name>
    <dbReference type="NCBI Taxonomy" id="1462994"/>
    <lineage>
        <taxon>Bacteria</taxon>
        <taxon>Pseudomonadati</taxon>
        <taxon>Pseudomonadota</taxon>
        <taxon>Betaproteobacteria</taxon>
        <taxon>Burkholderiales</taxon>
        <taxon>Burkholderiaceae</taxon>
        <taxon>Cupriavidus</taxon>
    </lineage>
</organism>
<dbReference type="Gene3D" id="3.40.50.300">
    <property type="entry name" value="P-loop containing nucleotide triphosphate hydrolases"/>
    <property type="match status" value="1"/>
</dbReference>
<evidence type="ECO:0000313" key="10">
    <source>
        <dbReference type="EMBL" id="CAG2136887.1"/>
    </source>
</evidence>
<keyword evidence="8" id="KW-0472">Membrane</keyword>
<keyword evidence="5" id="KW-0201">Cytochrome c-type biogenesis</keyword>
<dbReference type="PANTHER" id="PTHR43499">
    <property type="entry name" value="ABC TRANSPORTER I FAMILY MEMBER 1"/>
    <property type="match status" value="1"/>
</dbReference>
<dbReference type="Pfam" id="PF00005">
    <property type="entry name" value="ABC_tran"/>
    <property type="match status" value="1"/>
</dbReference>
<dbReference type="InterPro" id="IPR003593">
    <property type="entry name" value="AAA+_ATPase"/>
</dbReference>
<dbReference type="GO" id="GO:0017004">
    <property type="term" value="P:cytochrome complex assembly"/>
    <property type="evidence" value="ECO:0007669"/>
    <property type="project" value="UniProtKB-KW"/>
</dbReference>
<dbReference type="InterPro" id="IPR003439">
    <property type="entry name" value="ABC_transporter-like_ATP-bd"/>
</dbReference>